<accession>A0ACB9H131</accession>
<dbReference type="EMBL" id="CM042009">
    <property type="protein sequence ID" value="KAI3789055.1"/>
    <property type="molecule type" value="Genomic_DNA"/>
</dbReference>
<gene>
    <name evidence="1" type="ORF">L2E82_01842</name>
</gene>
<name>A0ACB9H131_CICIN</name>
<evidence type="ECO:0000313" key="2">
    <source>
        <dbReference type="Proteomes" id="UP001055811"/>
    </source>
</evidence>
<protein>
    <submittedName>
        <fullName evidence="1">Uncharacterized protein</fullName>
    </submittedName>
</protein>
<proteinExistence type="predicted"/>
<organism evidence="1 2">
    <name type="scientific">Cichorium intybus</name>
    <name type="common">Chicory</name>
    <dbReference type="NCBI Taxonomy" id="13427"/>
    <lineage>
        <taxon>Eukaryota</taxon>
        <taxon>Viridiplantae</taxon>
        <taxon>Streptophyta</taxon>
        <taxon>Embryophyta</taxon>
        <taxon>Tracheophyta</taxon>
        <taxon>Spermatophyta</taxon>
        <taxon>Magnoliopsida</taxon>
        <taxon>eudicotyledons</taxon>
        <taxon>Gunneridae</taxon>
        <taxon>Pentapetalae</taxon>
        <taxon>asterids</taxon>
        <taxon>campanulids</taxon>
        <taxon>Asterales</taxon>
        <taxon>Asteraceae</taxon>
        <taxon>Cichorioideae</taxon>
        <taxon>Cichorieae</taxon>
        <taxon>Cichoriinae</taxon>
        <taxon>Cichorium</taxon>
    </lineage>
</organism>
<evidence type="ECO:0000313" key="1">
    <source>
        <dbReference type="EMBL" id="KAI3789055.1"/>
    </source>
</evidence>
<reference evidence="2" key="1">
    <citation type="journal article" date="2022" name="Mol. Ecol. Resour.">
        <title>The genomes of chicory, endive, great burdock and yacon provide insights into Asteraceae palaeo-polyploidization history and plant inulin production.</title>
        <authorList>
            <person name="Fan W."/>
            <person name="Wang S."/>
            <person name="Wang H."/>
            <person name="Wang A."/>
            <person name="Jiang F."/>
            <person name="Liu H."/>
            <person name="Zhao H."/>
            <person name="Xu D."/>
            <person name="Zhang Y."/>
        </authorList>
    </citation>
    <scope>NUCLEOTIDE SEQUENCE [LARGE SCALE GENOMIC DNA]</scope>
    <source>
        <strain evidence="2">cv. Punajuju</strain>
    </source>
</reference>
<keyword evidence="2" id="KW-1185">Reference proteome</keyword>
<sequence length="117" mass="12738">MPSEQNHATEDQSDAEDHATEGQSDSEDSYTTALVGAVGGIGLGLVALPRISISIFHNYGGLKVSPNKKHLHSHFLLCLDTRPQHHCNYRLATTFPPPAKGSVDFMIINRGLVFEVI</sequence>
<comment type="caution">
    <text evidence="1">The sequence shown here is derived from an EMBL/GenBank/DDBJ whole genome shotgun (WGS) entry which is preliminary data.</text>
</comment>
<reference evidence="1 2" key="2">
    <citation type="journal article" date="2022" name="Mol. Ecol. Resour.">
        <title>The genomes of chicory, endive, great burdock and yacon provide insights into Asteraceae paleo-polyploidization history and plant inulin production.</title>
        <authorList>
            <person name="Fan W."/>
            <person name="Wang S."/>
            <person name="Wang H."/>
            <person name="Wang A."/>
            <person name="Jiang F."/>
            <person name="Liu H."/>
            <person name="Zhao H."/>
            <person name="Xu D."/>
            <person name="Zhang Y."/>
        </authorList>
    </citation>
    <scope>NUCLEOTIDE SEQUENCE [LARGE SCALE GENOMIC DNA]</scope>
    <source>
        <strain evidence="2">cv. Punajuju</strain>
        <tissue evidence="1">Leaves</tissue>
    </source>
</reference>
<dbReference type="Proteomes" id="UP001055811">
    <property type="component" value="Linkage Group LG01"/>
</dbReference>